<dbReference type="SMART" id="SM00387">
    <property type="entry name" value="HATPase_c"/>
    <property type="match status" value="1"/>
</dbReference>
<organism evidence="10 11">
    <name type="scientific">Niabella yanshanensis</name>
    <dbReference type="NCBI Taxonomy" id="577386"/>
    <lineage>
        <taxon>Bacteria</taxon>
        <taxon>Pseudomonadati</taxon>
        <taxon>Bacteroidota</taxon>
        <taxon>Chitinophagia</taxon>
        <taxon>Chitinophagales</taxon>
        <taxon>Chitinophagaceae</taxon>
        <taxon>Niabella</taxon>
    </lineage>
</organism>
<accession>A0ABZ0WCK3</accession>
<evidence type="ECO:0000256" key="1">
    <source>
        <dbReference type="ARBA" id="ARBA00000085"/>
    </source>
</evidence>
<evidence type="ECO:0000256" key="4">
    <source>
        <dbReference type="ARBA" id="ARBA00022679"/>
    </source>
</evidence>
<dbReference type="PROSITE" id="PS50109">
    <property type="entry name" value="HIS_KIN"/>
    <property type="match status" value="1"/>
</dbReference>
<keyword evidence="6 10" id="KW-0418">Kinase</keyword>
<keyword evidence="4" id="KW-0808">Transferase</keyword>
<dbReference type="Gene3D" id="6.10.340.10">
    <property type="match status" value="1"/>
</dbReference>
<protein>
    <recommendedName>
        <fullName evidence="2">histidine kinase</fullName>
        <ecNumber evidence="2">2.7.13.3</ecNumber>
    </recommendedName>
</protein>
<dbReference type="PANTHER" id="PTHR45436">
    <property type="entry name" value="SENSOR HISTIDINE KINASE YKOH"/>
    <property type="match status" value="1"/>
</dbReference>
<dbReference type="CDD" id="cd00082">
    <property type="entry name" value="HisKA"/>
    <property type="match status" value="1"/>
</dbReference>
<dbReference type="GO" id="GO:0016301">
    <property type="term" value="F:kinase activity"/>
    <property type="evidence" value="ECO:0007669"/>
    <property type="project" value="UniProtKB-KW"/>
</dbReference>
<dbReference type="SUPFAM" id="SSF55874">
    <property type="entry name" value="ATPase domain of HSP90 chaperone/DNA topoisomerase II/histidine kinase"/>
    <property type="match status" value="1"/>
</dbReference>
<keyword evidence="3" id="KW-0597">Phosphoprotein</keyword>
<name>A0ABZ0WCK3_9BACT</name>
<feature type="domain" description="Histidine kinase" evidence="9">
    <location>
        <begin position="240"/>
        <end position="453"/>
    </location>
</feature>
<feature type="transmembrane region" description="Helical" evidence="8">
    <location>
        <begin position="158"/>
        <end position="177"/>
    </location>
</feature>
<dbReference type="SUPFAM" id="SSF47384">
    <property type="entry name" value="Homodimeric domain of signal transducing histidine kinase"/>
    <property type="match status" value="1"/>
</dbReference>
<dbReference type="EMBL" id="CP139960">
    <property type="protein sequence ID" value="WQD39587.1"/>
    <property type="molecule type" value="Genomic_DNA"/>
</dbReference>
<keyword evidence="7 8" id="KW-1133">Transmembrane helix</keyword>
<dbReference type="InterPro" id="IPR005467">
    <property type="entry name" value="His_kinase_dom"/>
</dbReference>
<sequence>MRIKKRILIYVCSTIIGITAITFLLIYILFYSYREQSFRKQQENKIRYTVQLIQKYREQSAEISSILDEQDINDFFDEKLLVYDKEKDLIFSSLDSLEIYSARSVLLDLSPAQQSVFADEKHYDVLGAYIESNHQVYYAIIKAYDAFGYDKLSYLRNVLIALFIAFSLLVVLVSLYISGKISKPIALLADNIQRYDFSSNNEPLSIKTNTYEIEHLTERFNELVRRTNEAFLFQKRTIDHISHQLKTPLAVLVSELERISRAADRTGIKQELDRQVVKAQSLGNIITVLLEISKVEAGQELKKYTTRIDEMIYDIIDELNIIYPDFNFHIKYTPQEFDEKRMEVSVNPLLVKQAFQNLLSNCIIYSSENKGSIEMDAAQTGVLKIYISNKGATITEEEQKMLFQHFFRGENSRGQTGYGLGLVLTQKILAANDAEVSYSNQDEENSFIVSFRS</sequence>
<dbReference type="Pfam" id="PF02518">
    <property type="entry name" value="HATPase_c"/>
    <property type="match status" value="1"/>
</dbReference>
<dbReference type="RefSeq" id="WP_114789019.1">
    <property type="nucleotide sequence ID" value="NZ_CP139960.1"/>
</dbReference>
<dbReference type="Proteomes" id="UP001325680">
    <property type="component" value="Chromosome"/>
</dbReference>
<evidence type="ECO:0000256" key="7">
    <source>
        <dbReference type="ARBA" id="ARBA00022989"/>
    </source>
</evidence>
<keyword evidence="5 8" id="KW-0812">Transmembrane</keyword>
<feature type="transmembrane region" description="Helical" evidence="8">
    <location>
        <begin position="7"/>
        <end position="30"/>
    </location>
</feature>
<proteinExistence type="predicted"/>
<evidence type="ECO:0000313" key="10">
    <source>
        <dbReference type="EMBL" id="WQD39587.1"/>
    </source>
</evidence>
<comment type="catalytic activity">
    <reaction evidence="1">
        <text>ATP + protein L-histidine = ADP + protein N-phospho-L-histidine.</text>
        <dbReference type="EC" id="2.7.13.3"/>
    </reaction>
</comment>
<dbReference type="InterPro" id="IPR003594">
    <property type="entry name" value="HATPase_dom"/>
</dbReference>
<evidence type="ECO:0000256" key="5">
    <source>
        <dbReference type="ARBA" id="ARBA00022692"/>
    </source>
</evidence>
<dbReference type="InterPro" id="IPR036097">
    <property type="entry name" value="HisK_dim/P_sf"/>
</dbReference>
<keyword evidence="11" id="KW-1185">Reference proteome</keyword>
<dbReference type="PANTHER" id="PTHR45436:SF5">
    <property type="entry name" value="SENSOR HISTIDINE KINASE TRCS"/>
    <property type="match status" value="1"/>
</dbReference>
<dbReference type="InterPro" id="IPR003661">
    <property type="entry name" value="HisK_dim/P_dom"/>
</dbReference>
<dbReference type="SMART" id="SM00388">
    <property type="entry name" value="HisKA"/>
    <property type="match status" value="1"/>
</dbReference>
<reference evidence="10 11" key="1">
    <citation type="submission" date="2023-12" db="EMBL/GenBank/DDBJ databases">
        <title>Genome sequencing and assembly of bacterial species from a model synthetic community.</title>
        <authorList>
            <person name="Hogle S.L."/>
        </authorList>
    </citation>
    <scope>NUCLEOTIDE SEQUENCE [LARGE SCALE GENOMIC DNA]</scope>
    <source>
        <strain evidence="10 11">HAMBI_3031</strain>
    </source>
</reference>
<dbReference type="InterPro" id="IPR050428">
    <property type="entry name" value="TCS_sensor_his_kinase"/>
</dbReference>
<gene>
    <name evidence="10" type="ORF">U0035_05430</name>
</gene>
<dbReference type="Gene3D" id="3.30.565.10">
    <property type="entry name" value="Histidine kinase-like ATPase, C-terminal domain"/>
    <property type="match status" value="1"/>
</dbReference>
<evidence type="ECO:0000256" key="2">
    <source>
        <dbReference type="ARBA" id="ARBA00012438"/>
    </source>
</evidence>
<evidence type="ECO:0000259" key="9">
    <source>
        <dbReference type="PROSITE" id="PS50109"/>
    </source>
</evidence>
<keyword evidence="8" id="KW-0472">Membrane</keyword>
<evidence type="ECO:0000256" key="6">
    <source>
        <dbReference type="ARBA" id="ARBA00022777"/>
    </source>
</evidence>
<evidence type="ECO:0000313" key="11">
    <source>
        <dbReference type="Proteomes" id="UP001325680"/>
    </source>
</evidence>
<dbReference type="Pfam" id="PF00512">
    <property type="entry name" value="HisKA"/>
    <property type="match status" value="1"/>
</dbReference>
<dbReference type="Gene3D" id="1.10.287.130">
    <property type="match status" value="1"/>
</dbReference>
<dbReference type="InterPro" id="IPR036890">
    <property type="entry name" value="HATPase_C_sf"/>
</dbReference>
<evidence type="ECO:0000256" key="3">
    <source>
        <dbReference type="ARBA" id="ARBA00022553"/>
    </source>
</evidence>
<dbReference type="EC" id="2.7.13.3" evidence="2"/>
<evidence type="ECO:0000256" key="8">
    <source>
        <dbReference type="SAM" id="Phobius"/>
    </source>
</evidence>